<accession>A0A3T4KBF4</accession>
<evidence type="ECO:0000313" key="2">
    <source>
        <dbReference type="Proteomes" id="UP000430387"/>
    </source>
</evidence>
<dbReference type="RefSeq" id="WP_032082667.1">
    <property type="nucleotide sequence ID" value="NZ_BLDJ01000177.1"/>
</dbReference>
<protein>
    <submittedName>
        <fullName evidence="1">Uncharacterized protein</fullName>
    </submittedName>
</protein>
<accession>A0A236MF26</accession>
<gene>
    <name evidence="1" type="ORF">GQA06_04470</name>
</gene>
<reference evidence="1 2" key="1">
    <citation type="submission" date="2019-12" db="EMBL/GenBank/DDBJ databases">
        <title>Enteriobacteria Tanzani isolates_8377-8380.</title>
        <authorList>
            <person name="Subbiah M."/>
            <person name="Call D."/>
        </authorList>
    </citation>
    <scope>NUCLEOTIDE SEQUENCE [LARGE SCALE GENOMIC DNA]</scope>
    <source>
        <strain evidence="1 2">8380wG1</strain>
    </source>
</reference>
<comment type="caution">
    <text evidence="1">The sequence shown here is derived from an EMBL/GenBank/DDBJ whole genome shotgun (WGS) entry which is preliminary data.</text>
</comment>
<organism evidence="1 2">
    <name type="scientific">Escherichia coli</name>
    <dbReference type="NCBI Taxonomy" id="562"/>
    <lineage>
        <taxon>Bacteria</taxon>
        <taxon>Pseudomonadati</taxon>
        <taxon>Pseudomonadota</taxon>
        <taxon>Gammaproteobacteria</taxon>
        <taxon>Enterobacterales</taxon>
        <taxon>Enterobacteriaceae</taxon>
        <taxon>Escherichia</taxon>
    </lineage>
</organism>
<dbReference type="EMBL" id="WTQJ01000037">
    <property type="protein sequence ID" value="MWR13064.1"/>
    <property type="molecule type" value="Genomic_DNA"/>
</dbReference>
<proteinExistence type="predicted"/>
<dbReference type="Proteomes" id="UP000430387">
    <property type="component" value="Unassembled WGS sequence"/>
</dbReference>
<evidence type="ECO:0000313" key="1">
    <source>
        <dbReference type="EMBL" id="MWR13064.1"/>
    </source>
</evidence>
<dbReference type="AlphaFoldDB" id="A0A236MF26"/>
<name>A0A236MF26_ECOLX</name>
<sequence length="62" mass="7204">MFKLLITLINCQNGDVRQFVHAEEYPTCDDALRAARRMEYTRANKQGKLTHKCTVNIMEMEG</sequence>